<dbReference type="Pfam" id="PF09159">
    <property type="entry name" value="Ydc2-catalyt"/>
    <property type="match status" value="1"/>
</dbReference>
<dbReference type="GO" id="GO:0070336">
    <property type="term" value="F:flap-structured DNA binding"/>
    <property type="evidence" value="ECO:0007669"/>
    <property type="project" value="TreeGrafter"/>
</dbReference>
<sequence>MKIPKNLKLDALQHLAFHCGLSKTGTKQLLAQRLRTTAREYEPLPPDARVLSIDLGLRNFAFSLMTPGPDRRKHGPLIHLHAWQHVNLLLAGSTNKAASSDIESGSPDFSPGIMAQRATELVHDRLLPLRPTHILIERQRWRTAGRPSVQEWTIRVNTLEAMLYGIFATLQARGLWDGKVIPIPPARVVRYLIGDGGMGRDLFSRRKTPLLLEERISTGPETPEVDPVTSSRGRKPTSADAKIEKIRLLQEVLNRGDAIGFITPEADIGRLQFSNEAGAKPSGKKSTKKAAEGVTGVGQEAGNVSRLTKRDDLSDCLFQGVTWLEWQDNIESLRKTHPWVLDDGG</sequence>
<dbReference type="InterPro" id="IPR012337">
    <property type="entry name" value="RNaseH-like_sf"/>
</dbReference>
<name>A0AAJ0BMV2_9PEZI</name>
<keyword evidence="3" id="KW-0378">Hydrolase</keyword>
<dbReference type="AlphaFoldDB" id="A0AAJ0BMV2"/>
<gene>
    <name evidence="3" type="ORF">QBC47DRAFT_369390</name>
</gene>
<comment type="caution">
    <text evidence="3">The sequence shown here is derived from an EMBL/GenBank/DDBJ whole genome shotgun (WGS) entry which is preliminary data.</text>
</comment>
<evidence type="ECO:0000259" key="2">
    <source>
        <dbReference type="Pfam" id="PF09159"/>
    </source>
</evidence>
<organism evidence="3 4">
    <name type="scientific">Echria macrotheca</name>
    <dbReference type="NCBI Taxonomy" id="438768"/>
    <lineage>
        <taxon>Eukaryota</taxon>
        <taxon>Fungi</taxon>
        <taxon>Dikarya</taxon>
        <taxon>Ascomycota</taxon>
        <taxon>Pezizomycotina</taxon>
        <taxon>Sordariomycetes</taxon>
        <taxon>Sordariomycetidae</taxon>
        <taxon>Sordariales</taxon>
        <taxon>Schizotheciaceae</taxon>
        <taxon>Echria</taxon>
    </lineage>
</organism>
<reference evidence="3" key="1">
    <citation type="submission" date="2023-06" db="EMBL/GenBank/DDBJ databases">
        <title>Genome-scale phylogeny and comparative genomics of the fungal order Sordariales.</title>
        <authorList>
            <consortium name="Lawrence Berkeley National Laboratory"/>
            <person name="Hensen N."/>
            <person name="Bonometti L."/>
            <person name="Westerberg I."/>
            <person name="Brannstrom I.O."/>
            <person name="Guillou S."/>
            <person name="Cros-Aarteil S."/>
            <person name="Calhoun S."/>
            <person name="Haridas S."/>
            <person name="Kuo A."/>
            <person name="Mondo S."/>
            <person name="Pangilinan J."/>
            <person name="Riley R."/>
            <person name="Labutti K."/>
            <person name="Andreopoulos B."/>
            <person name="Lipzen A."/>
            <person name="Chen C."/>
            <person name="Yanf M."/>
            <person name="Daum C."/>
            <person name="Ng V."/>
            <person name="Clum A."/>
            <person name="Steindorff A."/>
            <person name="Ohm R."/>
            <person name="Martin F."/>
            <person name="Silar P."/>
            <person name="Natvig D."/>
            <person name="Lalanne C."/>
            <person name="Gautier V."/>
            <person name="Ament-Velasquez S.L."/>
            <person name="Kruys A."/>
            <person name="Hutchinson M.I."/>
            <person name="Powell A.J."/>
            <person name="Barry K."/>
            <person name="Miller A.N."/>
            <person name="Grigoriev I.V."/>
            <person name="Debuchy R."/>
            <person name="Gladieux P."/>
            <person name="Thoren M.H."/>
            <person name="Johannesson H."/>
        </authorList>
    </citation>
    <scope>NUCLEOTIDE SEQUENCE</scope>
    <source>
        <strain evidence="3">PSN4</strain>
    </source>
</reference>
<dbReference type="PANTHER" id="PTHR28072">
    <property type="entry name" value="CRUCIFORM CUTTING ENDONUCLEASE 1, MITOCHONDRIAL-RELATED"/>
    <property type="match status" value="1"/>
</dbReference>
<keyword evidence="3" id="KW-0540">Nuclease</keyword>
<evidence type="ECO:0000256" key="1">
    <source>
        <dbReference type="SAM" id="MobiDB-lite"/>
    </source>
</evidence>
<keyword evidence="3" id="KW-0255">Endonuclease</keyword>
<feature type="region of interest" description="Disordered" evidence="1">
    <location>
        <begin position="217"/>
        <end position="239"/>
    </location>
</feature>
<dbReference type="GO" id="GO:0005739">
    <property type="term" value="C:mitochondrion"/>
    <property type="evidence" value="ECO:0007669"/>
    <property type="project" value="TreeGrafter"/>
</dbReference>
<dbReference type="InterPro" id="IPR036397">
    <property type="entry name" value="RNaseH_sf"/>
</dbReference>
<evidence type="ECO:0000313" key="4">
    <source>
        <dbReference type="Proteomes" id="UP001239445"/>
    </source>
</evidence>
<accession>A0AAJ0BMV2</accession>
<dbReference type="GO" id="GO:0000403">
    <property type="term" value="F:Y-form DNA binding"/>
    <property type="evidence" value="ECO:0007669"/>
    <property type="project" value="TreeGrafter"/>
</dbReference>
<dbReference type="Proteomes" id="UP001239445">
    <property type="component" value="Unassembled WGS sequence"/>
</dbReference>
<keyword evidence="4" id="KW-1185">Reference proteome</keyword>
<dbReference type="CDD" id="cd16963">
    <property type="entry name" value="CCE1"/>
    <property type="match status" value="1"/>
</dbReference>
<dbReference type="SUPFAM" id="SSF53098">
    <property type="entry name" value="Ribonuclease H-like"/>
    <property type="match status" value="1"/>
</dbReference>
<dbReference type="GO" id="GO:0000402">
    <property type="term" value="F:crossed form four-way junction DNA binding"/>
    <property type="evidence" value="ECO:0007669"/>
    <property type="project" value="TreeGrafter"/>
</dbReference>
<proteinExistence type="predicted"/>
<protein>
    <submittedName>
        <fullName evidence="3">Mitochondrial cruciform cutting endonuclease 1</fullName>
    </submittedName>
</protein>
<dbReference type="InterPro" id="IPR039197">
    <property type="entry name" value="Mrs1/Cce1"/>
</dbReference>
<dbReference type="PANTHER" id="PTHR28072:SF1">
    <property type="entry name" value="CRUCIFORM CUTTING ENDONUCLEASE 1, MITOCHONDRIAL-RELATED"/>
    <property type="match status" value="1"/>
</dbReference>
<dbReference type="Gene3D" id="3.30.420.10">
    <property type="entry name" value="Ribonuclease H-like superfamily/Ribonuclease H"/>
    <property type="match status" value="1"/>
</dbReference>
<dbReference type="InterPro" id="IPR015242">
    <property type="entry name" value="Ydc2_cat"/>
</dbReference>
<feature type="domain" description="Mitochondrial resolvase Ydc2 catalytic" evidence="2">
    <location>
        <begin position="50"/>
        <end position="332"/>
    </location>
</feature>
<dbReference type="GO" id="GO:0004520">
    <property type="term" value="F:DNA endonuclease activity"/>
    <property type="evidence" value="ECO:0007669"/>
    <property type="project" value="TreeGrafter"/>
</dbReference>
<evidence type="ECO:0000313" key="3">
    <source>
        <dbReference type="EMBL" id="KAK1761214.1"/>
    </source>
</evidence>
<dbReference type="EMBL" id="MU839827">
    <property type="protein sequence ID" value="KAK1761214.1"/>
    <property type="molecule type" value="Genomic_DNA"/>
</dbReference>